<sequence>MDELTQQLAGSFTVSNDPNSTAAQHPRFAQYKSRTSVDQNTRRDRILNHQKDRRFDFMSHVRNLSDDLWDNTDAESVGSEDSMDVQFEGEKPKFRKPGKYYRNQLMYSEWLVEVPSDFEQEWLAVVCPWGKRCLVVASKGRTHAYSKSGYRINSFSSHLPGGSFKQKGRNKDNAILDCLFNEQEGTYYVLDIMCWKNHPIYDSETEFRFYWLASKVIETPEMAQKSPDNTIDGVLFYHKRCHYTFGSTPLVVWLKPYMLPEILTIEINEKLAAERPDSYTTYAAHMDHVQKEKEKAALEKSKKGKSPHGKKKTPKKTKGSGDAGEGPGMVQVDNTVGLPDPKPVKKDRVDEKRIYGQDFRMDVSVEPHGDGDHGDTMDTIHENEGDLS</sequence>
<dbReference type="Proteomes" id="UP001186944">
    <property type="component" value="Unassembled WGS sequence"/>
</dbReference>
<dbReference type="GO" id="GO:0003723">
    <property type="term" value="F:RNA binding"/>
    <property type="evidence" value="ECO:0007669"/>
    <property type="project" value="UniProtKB-KW"/>
</dbReference>
<proteinExistence type="inferred from homology"/>
<evidence type="ECO:0000256" key="12">
    <source>
        <dbReference type="SAM" id="MobiDB-lite"/>
    </source>
</evidence>
<feature type="compositionally biased region" description="Basic and acidic residues" evidence="12">
    <location>
        <begin position="342"/>
        <end position="388"/>
    </location>
</feature>
<feature type="region of interest" description="Disordered" evidence="12">
    <location>
        <begin position="1"/>
        <end position="35"/>
    </location>
</feature>
<comment type="similarity">
    <text evidence="4">Belongs to the snurportin family.</text>
</comment>
<comment type="subcellular location">
    <subcellularLocation>
        <location evidence="3">Cytoplasm</location>
    </subcellularLocation>
    <subcellularLocation>
        <location evidence="2">Nucleus</location>
    </subcellularLocation>
</comment>
<dbReference type="GO" id="GO:0006606">
    <property type="term" value="P:protein import into nucleus"/>
    <property type="evidence" value="ECO:0007669"/>
    <property type="project" value="InterPro"/>
</dbReference>
<dbReference type="PANTHER" id="PTHR13403:SF6">
    <property type="entry name" value="SNURPORTIN-1"/>
    <property type="match status" value="1"/>
</dbReference>
<dbReference type="EMBL" id="VSWD01000007">
    <property type="protein sequence ID" value="KAK3097029.1"/>
    <property type="molecule type" value="Genomic_DNA"/>
</dbReference>
<feature type="domain" description="IBB" evidence="13">
    <location>
        <begin position="11"/>
        <end position="71"/>
    </location>
</feature>
<dbReference type="PROSITE" id="PS51214">
    <property type="entry name" value="IBB"/>
    <property type="match status" value="1"/>
</dbReference>
<evidence type="ECO:0000313" key="14">
    <source>
        <dbReference type="EMBL" id="KAK3097029.1"/>
    </source>
</evidence>
<evidence type="ECO:0000256" key="7">
    <source>
        <dbReference type="ARBA" id="ARBA00022490"/>
    </source>
</evidence>
<keyword evidence="7" id="KW-0963">Cytoplasm</keyword>
<evidence type="ECO:0000256" key="9">
    <source>
        <dbReference type="ARBA" id="ARBA00023242"/>
    </source>
</evidence>
<evidence type="ECO:0000313" key="15">
    <source>
        <dbReference type="Proteomes" id="UP001186944"/>
    </source>
</evidence>
<protein>
    <recommendedName>
        <fullName evidence="5">Snurportin-1</fullName>
    </recommendedName>
    <alternativeName>
        <fullName evidence="10">RNA U transporter 1</fullName>
    </alternativeName>
</protein>
<comment type="caution">
    <text evidence="14">The sequence shown here is derived from an EMBL/GenBank/DDBJ whole genome shotgun (WGS) entry which is preliminary data.</text>
</comment>
<dbReference type="GO" id="GO:0005634">
    <property type="term" value="C:nucleus"/>
    <property type="evidence" value="ECO:0007669"/>
    <property type="project" value="UniProtKB-SubCell"/>
</dbReference>
<evidence type="ECO:0000256" key="4">
    <source>
        <dbReference type="ARBA" id="ARBA00007540"/>
    </source>
</evidence>
<keyword evidence="9" id="KW-0539">Nucleus</keyword>
<dbReference type="Pfam" id="PF11538">
    <property type="entry name" value="Snurportin1"/>
    <property type="match status" value="1"/>
</dbReference>
<name>A0AA88Y9A9_PINIB</name>
<dbReference type="Pfam" id="PF21974">
    <property type="entry name" value="SPN1_m3Gcap_bd"/>
    <property type="match status" value="1"/>
</dbReference>
<dbReference type="InterPro" id="IPR024721">
    <property type="entry name" value="Snurportin-1_N"/>
</dbReference>
<dbReference type="GO" id="GO:0061015">
    <property type="term" value="P:snRNA import into nucleus"/>
    <property type="evidence" value="ECO:0007669"/>
    <property type="project" value="InterPro"/>
</dbReference>
<evidence type="ECO:0000256" key="6">
    <source>
        <dbReference type="ARBA" id="ARBA00022448"/>
    </source>
</evidence>
<feature type="compositionally biased region" description="Basic residues" evidence="12">
    <location>
        <begin position="302"/>
        <end position="318"/>
    </location>
</feature>
<dbReference type="CDD" id="cd09232">
    <property type="entry name" value="Snurportin-1_C"/>
    <property type="match status" value="1"/>
</dbReference>
<dbReference type="InterPro" id="IPR017336">
    <property type="entry name" value="Snurportin-1"/>
</dbReference>
<evidence type="ECO:0000256" key="11">
    <source>
        <dbReference type="PROSITE-ProRule" id="PRU00561"/>
    </source>
</evidence>
<keyword evidence="8" id="KW-0694">RNA-binding</keyword>
<dbReference type="SUPFAM" id="SSF56091">
    <property type="entry name" value="DNA ligase/mRNA capping enzyme, catalytic domain"/>
    <property type="match status" value="1"/>
</dbReference>
<dbReference type="PANTHER" id="PTHR13403">
    <property type="entry name" value="SNURPORTIN1 RNUT1 PROTEIN RNA, U TRANSPORTER 1"/>
    <property type="match status" value="1"/>
</dbReference>
<evidence type="ECO:0000256" key="3">
    <source>
        <dbReference type="ARBA" id="ARBA00004496"/>
    </source>
</evidence>
<feature type="compositionally biased region" description="Basic and acidic residues" evidence="12">
    <location>
        <begin position="290"/>
        <end position="301"/>
    </location>
</feature>
<comment type="function">
    <text evidence="1">Functions as an U snRNP-specific nuclear import adapter. Involved in the trimethylguanosine (m3G)-cap-dependent nuclear import of U snRNPs. Binds specifically to the terminal m3G-cap U snRNAs.</text>
</comment>
<gene>
    <name evidence="14" type="ORF">FSP39_005735</name>
</gene>
<organism evidence="14 15">
    <name type="scientific">Pinctada imbricata</name>
    <name type="common">Atlantic pearl-oyster</name>
    <name type="synonym">Pinctada martensii</name>
    <dbReference type="NCBI Taxonomy" id="66713"/>
    <lineage>
        <taxon>Eukaryota</taxon>
        <taxon>Metazoa</taxon>
        <taxon>Spiralia</taxon>
        <taxon>Lophotrochozoa</taxon>
        <taxon>Mollusca</taxon>
        <taxon>Bivalvia</taxon>
        <taxon>Autobranchia</taxon>
        <taxon>Pteriomorphia</taxon>
        <taxon>Pterioida</taxon>
        <taxon>Pterioidea</taxon>
        <taxon>Pteriidae</taxon>
        <taxon>Pinctada</taxon>
    </lineage>
</organism>
<evidence type="ECO:0000256" key="5">
    <source>
        <dbReference type="ARBA" id="ARBA00016034"/>
    </source>
</evidence>
<dbReference type="InterPro" id="IPR047857">
    <property type="entry name" value="Snurportin1_C"/>
</dbReference>
<dbReference type="Gene3D" id="3.30.470.30">
    <property type="entry name" value="DNA ligase/mRNA capping enzyme"/>
    <property type="match status" value="1"/>
</dbReference>
<keyword evidence="15" id="KW-1185">Reference proteome</keyword>
<feature type="compositionally biased region" description="Polar residues" evidence="12">
    <location>
        <begin position="1"/>
        <end position="23"/>
    </location>
</feature>
<evidence type="ECO:0000259" key="13">
    <source>
        <dbReference type="PROSITE" id="PS51214"/>
    </source>
</evidence>
<dbReference type="GO" id="GO:0005737">
    <property type="term" value="C:cytoplasm"/>
    <property type="evidence" value="ECO:0007669"/>
    <property type="project" value="UniProtKB-SubCell"/>
</dbReference>
<keyword evidence="6 11" id="KW-0813">Transport</keyword>
<dbReference type="GO" id="GO:0061608">
    <property type="term" value="F:nuclear import signal receptor activity"/>
    <property type="evidence" value="ECO:0007669"/>
    <property type="project" value="InterPro"/>
</dbReference>
<dbReference type="InterPro" id="IPR002652">
    <property type="entry name" value="Importin-a_IBB"/>
</dbReference>
<feature type="region of interest" description="Disordered" evidence="12">
    <location>
        <begin position="290"/>
        <end position="388"/>
    </location>
</feature>
<dbReference type="AlphaFoldDB" id="A0AA88Y9A9"/>
<reference evidence="14" key="1">
    <citation type="submission" date="2019-08" db="EMBL/GenBank/DDBJ databases">
        <title>The improved chromosome-level genome for the pearl oyster Pinctada fucata martensii using PacBio sequencing and Hi-C.</title>
        <authorList>
            <person name="Zheng Z."/>
        </authorList>
    </citation>
    <scope>NUCLEOTIDE SEQUENCE</scope>
    <source>
        <strain evidence="14">ZZ-2019</strain>
        <tissue evidence="14">Adductor muscle</tissue>
    </source>
</reference>
<evidence type="ECO:0000256" key="2">
    <source>
        <dbReference type="ARBA" id="ARBA00004123"/>
    </source>
</evidence>
<accession>A0AA88Y9A9</accession>
<evidence type="ECO:0000256" key="8">
    <source>
        <dbReference type="ARBA" id="ARBA00022884"/>
    </source>
</evidence>
<evidence type="ECO:0000256" key="10">
    <source>
        <dbReference type="ARBA" id="ARBA00031454"/>
    </source>
</evidence>
<evidence type="ECO:0000256" key="1">
    <source>
        <dbReference type="ARBA" id="ARBA00003975"/>
    </source>
</evidence>